<organism evidence="1 2">
    <name type="scientific">Gigaspora margarita</name>
    <dbReference type="NCBI Taxonomy" id="4874"/>
    <lineage>
        <taxon>Eukaryota</taxon>
        <taxon>Fungi</taxon>
        <taxon>Fungi incertae sedis</taxon>
        <taxon>Mucoromycota</taxon>
        <taxon>Glomeromycotina</taxon>
        <taxon>Glomeromycetes</taxon>
        <taxon>Diversisporales</taxon>
        <taxon>Gigasporaceae</taxon>
        <taxon>Gigaspora</taxon>
    </lineage>
</organism>
<dbReference type="Proteomes" id="UP000789901">
    <property type="component" value="Unassembled WGS sequence"/>
</dbReference>
<evidence type="ECO:0000313" key="1">
    <source>
        <dbReference type="EMBL" id="CAG8834008.1"/>
    </source>
</evidence>
<sequence length="52" mass="6197">MVIATCGLREGDTYRLNYHNLEKQSYSGLQLRFRLEKNNQRGVLYQQCYSHT</sequence>
<name>A0ABN7WLK3_GIGMA</name>
<protein>
    <submittedName>
        <fullName evidence="1">29877_t:CDS:1</fullName>
    </submittedName>
</protein>
<comment type="caution">
    <text evidence="1">The sequence shown here is derived from an EMBL/GenBank/DDBJ whole genome shotgun (WGS) entry which is preliminary data.</text>
</comment>
<proteinExistence type="predicted"/>
<reference evidence="1 2" key="1">
    <citation type="submission" date="2021-06" db="EMBL/GenBank/DDBJ databases">
        <authorList>
            <person name="Kallberg Y."/>
            <person name="Tangrot J."/>
            <person name="Rosling A."/>
        </authorList>
    </citation>
    <scope>NUCLEOTIDE SEQUENCE [LARGE SCALE GENOMIC DNA]</scope>
    <source>
        <strain evidence="1 2">120-4 pot B 10/14</strain>
    </source>
</reference>
<dbReference type="EMBL" id="CAJVQB010048480">
    <property type="protein sequence ID" value="CAG8834008.1"/>
    <property type="molecule type" value="Genomic_DNA"/>
</dbReference>
<gene>
    <name evidence="1" type="ORF">GMARGA_LOCUS31834</name>
</gene>
<keyword evidence="2" id="KW-1185">Reference proteome</keyword>
<evidence type="ECO:0000313" key="2">
    <source>
        <dbReference type="Proteomes" id="UP000789901"/>
    </source>
</evidence>
<feature type="non-terminal residue" evidence="1">
    <location>
        <position position="52"/>
    </location>
</feature>
<accession>A0ABN7WLK3</accession>